<dbReference type="PANTHER" id="PTHR31687">
    <property type="match status" value="1"/>
</dbReference>
<organism evidence="1 2">
    <name type="scientific">Acaulospora morrowiae</name>
    <dbReference type="NCBI Taxonomy" id="94023"/>
    <lineage>
        <taxon>Eukaryota</taxon>
        <taxon>Fungi</taxon>
        <taxon>Fungi incertae sedis</taxon>
        <taxon>Mucoromycota</taxon>
        <taxon>Glomeromycotina</taxon>
        <taxon>Glomeromycetes</taxon>
        <taxon>Diversisporales</taxon>
        <taxon>Acaulosporaceae</taxon>
        <taxon>Acaulospora</taxon>
    </lineage>
</organism>
<gene>
    <name evidence="1" type="ORF">AMORRO_LOCUS578</name>
</gene>
<evidence type="ECO:0000313" key="2">
    <source>
        <dbReference type="Proteomes" id="UP000789342"/>
    </source>
</evidence>
<comment type="caution">
    <text evidence="1">The sequence shown here is derived from an EMBL/GenBank/DDBJ whole genome shotgun (WGS) entry which is preliminary data.</text>
</comment>
<dbReference type="Pfam" id="PF07958">
    <property type="entry name" value="DUF1688"/>
    <property type="match status" value="1"/>
</dbReference>
<accession>A0A9N8VCG6</accession>
<dbReference type="Proteomes" id="UP000789342">
    <property type="component" value="Unassembled WGS sequence"/>
</dbReference>
<dbReference type="InterPro" id="IPR012469">
    <property type="entry name" value="DUF1688"/>
</dbReference>
<dbReference type="PANTHER" id="PTHR31687:SF3">
    <property type="entry name" value="PROTEIN URG3"/>
    <property type="match status" value="1"/>
</dbReference>
<dbReference type="EMBL" id="CAJVPV010000170">
    <property type="protein sequence ID" value="CAG8445462.1"/>
    <property type="molecule type" value="Genomic_DNA"/>
</dbReference>
<protein>
    <submittedName>
        <fullName evidence="1">305_t:CDS:1</fullName>
    </submittedName>
</protein>
<keyword evidence="2" id="KW-1185">Reference proteome</keyword>
<proteinExistence type="predicted"/>
<dbReference type="AlphaFoldDB" id="A0A9N8VCG6"/>
<name>A0A9N8VCG6_9GLOM</name>
<reference evidence="1" key="1">
    <citation type="submission" date="2021-06" db="EMBL/GenBank/DDBJ databases">
        <authorList>
            <person name="Kallberg Y."/>
            <person name="Tangrot J."/>
            <person name="Rosling A."/>
        </authorList>
    </citation>
    <scope>NUCLEOTIDE SEQUENCE</scope>
    <source>
        <strain evidence="1">CL551</strain>
    </source>
</reference>
<evidence type="ECO:0000313" key="1">
    <source>
        <dbReference type="EMBL" id="CAG8445462.1"/>
    </source>
</evidence>
<dbReference type="OrthoDB" id="2153176at2759"/>
<sequence length="460" mass="51581">MSSENTVQEQIKYLKSLKAIRERAKKVYEKAEANALNHFKVDFSKLEVVVSKVIFLIKRDYKQISDIPPHGRWRHFEVGGKDRVQTLIEEWKIGCDTLEITRRLLDLFVVSVLLDAGAGNAWTYKEPETGNTYSRSEGLALASLYMFKSGAFSSSSSQPYQVDAHKLLNISVEDVRLAFQVDENNPLEGLEGRANLLSRLGHALESHPEFFKSNDNSPLRPGNLLDYLLLNSTINETDTTVKIDTLWTIVIYGFSEVWPPTRTSLNGVSLGDVWPCEVLRLPSSSPDSTDHLVAFHKLSQWLTYSLVEPMKRISGITFEGIEQMTGLPEYRNGGLFVDTGVLTLKEPDFERGISYYKQNKLSSTVQSDVEIVPMFEVNDPLIIEWRAVTVVLLDVVADKIRDALGLSKVQFSLAQMLEAGTWKACHDILAKQDAGREIAATLRPITRGPPIAVKSDGTVF</sequence>